<keyword evidence="5 8" id="KW-0804">Transcription</keyword>
<dbReference type="Gene3D" id="2.40.320.10">
    <property type="entry name" value="Hypothetical Protein Pfu-838710-001"/>
    <property type="match status" value="1"/>
</dbReference>
<dbReference type="EMBL" id="AZNH01000005">
    <property type="protein sequence ID" value="KID90512.1"/>
    <property type="molecule type" value="Genomic_DNA"/>
</dbReference>
<comment type="subunit">
    <text evidence="8">Component of the Mediator complex.</text>
</comment>
<evidence type="ECO:0000256" key="8">
    <source>
        <dbReference type="RuleBase" id="RU364150"/>
    </source>
</evidence>
<keyword evidence="8" id="KW-0010">Activator</keyword>
<gene>
    <name evidence="8" type="primary">MED18</name>
    <name evidence="9" type="ORF">MGU_02389</name>
</gene>
<dbReference type="GO" id="GO:0016592">
    <property type="term" value="C:mediator complex"/>
    <property type="evidence" value="ECO:0007669"/>
    <property type="project" value="InterPro"/>
</dbReference>
<evidence type="ECO:0000256" key="2">
    <source>
        <dbReference type="ARBA" id="ARBA00009814"/>
    </source>
</evidence>
<comment type="function">
    <text evidence="8">Component of the Mediator complex, a coactivator involved in the regulated transcription of nearly all RNA polymerase II-dependent genes. Mediator functions as a bridge to convey information from gene-specific regulatory proteins to the basal RNA polymerase II transcription machinery. Mediator is recruited to promoters by direct interactions with regulatory proteins and serves as a scaffold for the assembly of a functional preinitiation complex with RNA polymerase II and the general transcription factors.</text>
</comment>
<comment type="caution">
    <text evidence="9">The sequence shown here is derived from an EMBL/GenBank/DDBJ whole genome shotgun (WGS) entry which is preliminary data.</text>
</comment>
<dbReference type="HOGENOM" id="CLU_042562_1_0_1"/>
<dbReference type="PANTHER" id="PTHR13321:SF2">
    <property type="entry name" value="MEDIATOR OF RNA POLYMERASE II TRANSCRIPTION SUBUNIT 18"/>
    <property type="match status" value="1"/>
</dbReference>
<dbReference type="Proteomes" id="UP000031192">
    <property type="component" value="Unassembled WGS sequence"/>
</dbReference>
<evidence type="ECO:0000256" key="3">
    <source>
        <dbReference type="ARBA" id="ARBA00019612"/>
    </source>
</evidence>
<keyword evidence="10" id="KW-1185">Reference proteome</keyword>
<evidence type="ECO:0000256" key="4">
    <source>
        <dbReference type="ARBA" id="ARBA00023015"/>
    </source>
</evidence>
<evidence type="ECO:0000256" key="6">
    <source>
        <dbReference type="ARBA" id="ARBA00023242"/>
    </source>
</evidence>
<evidence type="ECO:0000313" key="10">
    <source>
        <dbReference type="Proteomes" id="UP000031192"/>
    </source>
</evidence>
<organism evidence="9 10">
    <name type="scientific">Metarhizium guizhouense (strain ARSEF 977)</name>
    <dbReference type="NCBI Taxonomy" id="1276136"/>
    <lineage>
        <taxon>Eukaryota</taxon>
        <taxon>Fungi</taxon>
        <taxon>Dikarya</taxon>
        <taxon>Ascomycota</taxon>
        <taxon>Pezizomycotina</taxon>
        <taxon>Sordariomycetes</taxon>
        <taxon>Hypocreomycetidae</taxon>
        <taxon>Hypocreales</taxon>
        <taxon>Clavicipitaceae</taxon>
        <taxon>Metarhizium</taxon>
    </lineage>
</organism>
<keyword evidence="4 8" id="KW-0805">Transcription regulation</keyword>
<accession>A0A0B4HEB3</accession>
<sequence>MYELFLTALVEDKDFNAACAVLSGFCAMSPWETVNRVLYLQGPPRPSGITNQSSIDKPLRKDLALLWKELHQSLSRQSCILQIRYEIVKDRDMGPSAAPMDLDSMPGVLRWADFPDPPHGRPLLTQRKMVEIWEQKKLLPIMRDNNYRFKTEILEENYRFFREEIEFCLTRQYFLRSIGDYAPLESRGGQQPSPLTSLPAWDAVTPVDMQNRWILLVKSHVVQDNKPDDIKIAQDQLLSIRGELEGAFDFKIIDRKVHDTRIAQQQQGIQALPQKVMLGKT</sequence>
<proteinExistence type="inferred from homology"/>
<evidence type="ECO:0000256" key="7">
    <source>
        <dbReference type="ARBA" id="ARBA00032012"/>
    </source>
</evidence>
<evidence type="ECO:0000313" key="9">
    <source>
        <dbReference type="EMBL" id="KID90512.1"/>
    </source>
</evidence>
<name>A0A0B4HEB3_METGA</name>
<dbReference type="GO" id="GO:0003712">
    <property type="term" value="F:transcription coregulator activity"/>
    <property type="evidence" value="ECO:0007669"/>
    <property type="project" value="InterPro"/>
</dbReference>
<comment type="subcellular location">
    <subcellularLocation>
        <location evidence="1 8">Nucleus</location>
    </subcellularLocation>
</comment>
<dbReference type="GO" id="GO:0006369">
    <property type="term" value="P:termination of RNA polymerase II transcription"/>
    <property type="evidence" value="ECO:0007669"/>
    <property type="project" value="TreeGrafter"/>
</dbReference>
<dbReference type="InterPro" id="IPR019095">
    <property type="entry name" value="Mediator_Med18"/>
</dbReference>
<evidence type="ECO:0000256" key="5">
    <source>
        <dbReference type="ARBA" id="ARBA00023163"/>
    </source>
</evidence>
<dbReference type="OrthoDB" id="5348092at2759"/>
<keyword evidence="6 8" id="KW-0539">Nucleus</keyword>
<dbReference type="Pfam" id="PF09637">
    <property type="entry name" value="Med18"/>
    <property type="match status" value="1"/>
</dbReference>
<dbReference type="AlphaFoldDB" id="A0A0B4HEB3"/>
<dbReference type="GO" id="GO:0006357">
    <property type="term" value="P:regulation of transcription by RNA polymerase II"/>
    <property type="evidence" value="ECO:0007669"/>
    <property type="project" value="InterPro"/>
</dbReference>
<protein>
    <recommendedName>
        <fullName evidence="3 8">Mediator of RNA polymerase II transcription subunit 18</fullName>
    </recommendedName>
    <alternativeName>
        <fullName evidence="7 8">Mediator complex subunit 18</fullName>
    </alternativeName>
</protein>
<evidence type="ECO:0000256" key="1">
    <source>
        <dbReference type="ARBA" id="ARBA00004123"/>
    </source>
</evidence>
<comment type="similarity">
    <text evidence="2 8">Belongs to the Mediator complex subunit 18 family.</text>
</comment>
<reference evidence="9 10" key="1">
    <citation type="journal article" date="2014" name="Proc. Natl. Acad. Sci. U.S.A.">
        <title>Trajectory and genomic determinants of fungal-pathogen speciation and host adaptation.</title>
        <authorList>
            <person name="Hu X."/>
            <person name="Xiao G."/>
            <person name="Zheng P."/>
            <person name="Shang Y."/>
            <person name="Su Y."/>
            <person name="Zhang X."/>
            <person name="Liu X."/>
            <person name="Zhan S."/>
            <person name="St Leger R.J."/>
            <person name="Wang C."/>
        </authorList>
    </citation>
    <scope>NUCLEOTIDE SEQUENCE [LARGE SCALE GENOMIC DNA]</scope>
    <source>
        <strain evidence="9 10">ARSEF 977</strain>
    </source>
</reference>
<dbReference type="GO" id="GO:0070847">
    <property type="term" value="C:core mediator complex"/>
    <property type="evidence" value="ECO:0007669"/>
    <property type="project" value="TreeGrafter"/>
</dbReference>
<dbReference type="PANTHER" id="PTHR13321">
    <property type="entry name" value="MEDIATOR OF RNA POLYMERASE II TRANSCRIPTION, SUBUNIT 18"/>
    <property type="match status" value="1"/>
</dbReference>